<organism evidence="2 3">
    <name type="scientific">Funiculus sociatus GB2-A5</name>
    <dbReference type="NCBI Taxonomy" id="2933946"/>
    <lineage>
        <taxon>Bacteria</taxon>
        <taxon>Bacillati</taxon>
        <taxon>Cyanobacteriota</taxon>
        <taxon>Cyanophyceae</taxon>
        <taxon>Coleofasciculales</taxon>
        <taxon>Coleofasciculaceae</taxon>
        <taxon>Funiculus</taxon>
    </lineage>
</organism>
<reference evidence="2 3" key="1">
    <citation type="submission" date="2022-04" db="EMBL/GenBank/DDBJ databases">
        <title>Positive selection, recombination, and allopatry shape intraspecific diversity of widespread and dominant cyanobacteria.</title>
        <authorList>
            <person name="Wei J."/>
            <person name="Shu W."/>
            <person name="Hu C."/>
        </authorList>
    </citation>
    <scope>NUCLEOTIDE SEQUENCE [LARGE SCALE GENOMIC DNA]</scope>
    <source>
        <strain evidence="2 3">GB2-A5</strain>
    </source>
</reference>
<comment type="caution">
    <text evidence="2">The sequence shown here is derived from an EMBL/GenBank/DDBJ whole genome shotgun (WGS) entry which is preliminary data.</text>
</comment>
<dbReference type="RefSeq" id="WP_190421810.1">
    <property type="nucleotide sequence ID" value="NZ_JAMPKK010000031.1"/>
</dbReference>
<evidence type="ECO:0000313" key="2">
    <source>
        <dbReference type="EMBL" id="MEP0865749.1"/>
    </source>
</evidence>
<protein>
    <submittedName>
        <fullName evidence="2">Uncharacterized protein</fullName>
    </submittedName>
</protein>
<evidence type="ECO:0000256" key="1">
    <source>
        <dbReference type="SAM" id="Phobius"/>
    </source>
</evidence>
<keyword evidence="3" id="KW-1185">Reference proteome</keyword>
<proteinExistence type="predicted"/>
<dbReference type="Proteomes" id="UP001442494">
    <property type="component" value="Unassembled WGS sequence"/>
</dbReference>
<dbReference type="EMBL" id="JAMPKK010000031">
    <property type="protein sequence ID" value="MEP0865749.1"/>
    <property type="molecule type" value="Genomic_DNA"/>
</dbReference>
<keyword evidence="1" id="KW-0472">Membrane</keyword>
<accession>A0ABV0JRM4</accession>
<evidence type="ECO:0000313" key="3">
    <source>
        <dbReference type="Proteomes" id="UP001442494"/>
    </source>
</evidence>
<gene>
    <name evidence="2" type="ORF">NDI37_14860</name>
</gene>
<sequence length="240" mass="27732">MGNNFAISSRKCLDLTAYIQVEEVKDENGQVVFRFVRFNLDQNVIDRILQARTKGKDLCISPKRLGELRSYALLDAENRLQSGLTFCTYYYHVTTEKVADNIVMRSVISLDGDIIHQIRHDCLVDSTWCLAIATAHHWLVAQLLNNLHLKTALLLKWISWGLSLLVVLPTLIVYIQQLNPLKLLVSLLTSWLLQIGFKRLLYLFFPLLNRWLLRQLLLRLLSSNPMEKKIAKGILEWFGV</sequence>
<name>A0ABV0JRM4_9CYAN</name>
<feature type="transmembrane region" description="Helical" evidence="1">
    <location>
        <begin position="157"/>
        <end position="177"/>
    </location>
</feature>
<keyword evidence="1" id="KW-0812">Transmembrane</keyword>
<feature type="transmembrane region" description="Helical" evidence="1">
    <location>
        <begin position="183"/>
        <end position="205"/>
    </location>
</feature>
<keyword evidence="1" id="KW-1133">Transmembrane helix</keyword>